<dbReference type="InterPro" id="IPR000182">
    <property type="entry name" value="GNAT_dom"/>
</dbReference>
<dbReference type="OrthoDB" id="3174529at2"/>
<dbReference type="InterPro" id="IPR013653">
    <property type="entry name" value="GCN5-like_dom"/>
</dbReference>
<dbReference type="GO" id="GO:0016747">
    <property type="term" value="F:acyltransferase activity, transferring groups other than amino-acyl groups"/>
    <property type="evidence" value="ECO:0007669"/>
    <property type="project" value="InterPro"/>
</dbReference>
<dbReference type="Proteomes" id="UP000295345">
    <property type="component" value="Unassembled WGS sequence"/>
</dbReference>
<protein>
    <submittedName>
        <fullName evidence="2">GNAT family N-acetyltransferase</fullName>
    </submittedName>
</protein>
<dbReference type="InterPro" id="IPR016181">
    <property type="entry name" value="Acyl_CoA_acyltransferase"/>
</dbReference>
<dbReference type="EMBL" id="SMKI01000177">
    <property type="protein sequence ID" value="TDC73872.1"/>
    <property type="molecule type" value="Genomic_DNA"/>
</dbReference>
<dbReference type="RefSeq" id="WP_132819054.1">
    <property type="nucleotide sequence ID" value="NZ_SMKI01000177.1"/>
</dbReference>
<evidence type="ECO:0000259" key="1">
    <source>
        <dbReference type="PROSITE" id="PS51186"/>
    </source>
</evidence>
<dbReference type="Pfam" id="PF08445">
    <property type="entry name" value="FR47"/>
    <property type="match status" value="1"/>
</dbReference>
<name>A0A4R4TFB5_9ACTN</name>
<comment type="caution">
    <text evidence="2">The sequence shown here is derived from an EMBL/GenBank/DDBJ whole genome shotgun (WGS) entry which is preliminary data.</text>
</comment>
<dbReference type="Gene3D" id="3.40.630.30">
    <property type="match status" value="1"/>
</dbReference>
<feature type="domain" description="N-acetyltransferase" evidence="1">
    <location>
        <begin position="145"/>
        <end position="288"/>
    </location>
</feature>
<sequence length="296" mass="32070">MRSDGWHLTEDIERFLGRAGDFLRSRPALHTMPLTVTEKLRTGGNTEGAVFGHFERSGEVLATCFQRPPGRVLSMTPLAPEHVDALAGRLADLGRELPGVSTEYDTATAFADAWRRRTGAEPTLSHRLRLYRLATLTPPDPLPPGRGRVAGEAEHERVVRWCREFCAAVGEAFPDDPEAWAGTRFAGRTFMFWETPDGIPVSMAAATPMVAGQIRVDPVYTPAPLRGRGYAAAVSVAVSRAALAAGAREVVLFADAANPTSNALYQRIGFRRLADFAVYGFSAGRGLPGQDGRRPA</sequence>
<evidence type="ECO:0000313" key="3">
    <source>
        <dbReference type="Proteomes" id="UP000295345"/>
    </source>
</evidence>
<dbReference type="AlphaFoldDB" id="A0A4R4TFB5"/>
<reference evidence="2 3" key="1">
    <citation type="submission" date="2019-03" db="EMBL/GenBank/DDBJ databases">
        <title>Draft genome sequences of novel Actinobacteria.</title>
        <authorList>
            <person name="Sahin N."/>
            <person name="Ay H."/>
            <person name="Saygin H."/>
        </authorList>
    </citation>
    <scope>NUCLEOTIDE SEQUENCE [LARGE SCALE GENOMIC DNA]</scope>
    <source>
        <strain evidence="2 3">DSM 41900</strain>
    </source>
</reference>
<keyword evidence="3" id="KW-1185">Reference proteome</keyword>
<dbReference type="SUPFAM" id="SSF55729">
    <property type="entry name" value="Acyl-CoA N-acyltransferases (Nat)"/>
    <property type="match status" value="1"/>
</dbReference>
<organism evidence="2 3">
    <name type="scientific">Streptomyces hainanensis</name>
    <dbReference type="NCBI Taxonomy" id="402648"/>
    <lineage>
        <taxon>Bacteria</taxon>
        <taxon>Bacillati</taxon>
        <taxon>Actinomycetota</taxon>
        <taxon>Actinomycetes</taxon>
        <taxon>Kitasatosporales</taxon>
        <taxon>Streptomycetaceae</taxon>
        <taxon>Streptomyces</taxon>
    </lineage>
</organism>
<keyword evidence="2" id="KW-0808">Transferase</keyword>
<dbReference type="PROSITE" id="PS51186">
    <property type="entry name" value="GNAT"/>
    <property type="match status" value="1"/>
</dbReference>
<proteinExistence type="predicted"/>
<gene>
    <name evidence="2" type="ORF">E1283_17785</name>
</gene>
<accession>A0A4R4TFB5</accession>
<evidence type="ECO:0000313" key="2">
    <source>
        <dbReference type="EMBL" id="TDC73872.1"/>
    </source>
</evidence>